<evidence type="ECO:0000313" key="2">
    <source>
        <dbReference type="EMBL" id="AYO75885.1"/>
    </source>
</evidence>
<name>A0A3G2UM71_SPHYA</name>
<reference evidence="2 3" key="1">
    <citation type="submission" date="2018-10" db="EMBL/GenBank/DDBJ databases">
        <title>Characterization and genome analysis of a novel bacterium Sphingobium yanoikuyae SJTF8 capable of degrading PAHs.</title>
        <authorList>
            <person name="Yin C."/>
            <person name="Xiong W."/>
            <person name="Liang R."/>
        </authorList>
    </citation>
    <scope>NUCLEOTIDE SEQUENCE [LARGE SCALE GENOMIC DNA]</scope>
    <source>
        <strain evidence="2 3">SJTF8</strain>
        <plasmid evidence="3">pf1</plasmid>
    </source>
</reference>
<dbReference type="EMBL" id="CP033227">
    <property type="protein sequence ID" value="AYO75885.1"/>
    <property type="molecule type" value="Genomic_DNA"/>
</dbReference>
<protein>
    <submittedName>
        <fullName evidence="2">DUF4142 domain-containing protein</fullName>
    </submittedName>
</protein>
<dbReference type="AlphaFoldDB" id="A0A3G2UM71"/>
<dbReference type="Proteomes" id="UP000280708">
    <property type="component" value="Plasmid pF1"/>
</dbReference>
<accession>A0A3G2UM71</accession>
<dbReference type="Pfam" id="PF13628">
    <property type="entry name" value="DUF4142"/>
    <property type="match status" value="1"/>
</dbReference>
<feature type="domain" description="DUF4142" evidence="1">
    <location>
        <begin position="29"/>
        <end position="161"/>
    </location>
</feature>
<gene>
    <name evidence="2" type="ORF">EBF16_00865</name>
</gene>
<proteinExistence type="predicted"/>
<organism evidence="2 3">
    <name type="scientific">Sphingobium yanoikuyae</name>
    <name type="common">Sphingomonas yanoikuyae</name>
    <dbReference type="NCBI Taxonomy" id="13690"/>
    <lineage>
        <taxon>Bacteria</taxon>
        <taxon>Pseudomonadati</taxon>
        <taxon>Pseudomonadota</taxon>
        <taxon>Alphaproteobacteria</taxon>
        <taxon>Sphingomonadales</taxon>
        <taxon>Sphingomonadaceae</taxon>
        <taxon>Sphingobium</taxon>
    </lineage>
</organism>
<sequence length="171" mass="18403">MSGVAQTNVAGETTTVFSIQPQRQVSASDYVKLSADALNYRIAASQLALRKAERADVKAYAKADYDQAKKQRDSLFAALSNKDRKIAKPTLALSSQRAASIDLLKKSKDDFDNLYLTQMADEAPSMWALQKGYALEGSDPALKQVATLAVPTIESGYTVVKGLTPAAVASR</sequence>
<evidence type="ECO:0000259" key="1">
    <source>
        <dbReference type="Pfam" id="PF13628"/>
    </source>
</evidence>
<geneLocation type="plasmid" evidence="3">
    <name>pf1</name>
</geneLocation>
<dbReference type="InterPro" id="IPR025419">
    <property type="entry name" value="DUF4142"/>
</dbReference>
<keyword evidence="2" id="KW-0614">Plasmid</keyword>
<evidence type="ECO:0000313" key="3">
    <source>
        <dbReference type="Proteomes" id="UP000280708"/>
    </source>
</evidence>